<reference evidence="1 2" key="1">
    <citation type="journal article" date="2021" name="Hortic Res">
        <title>High-quality reference genome and annotation aids understanding of berry development for evergreen blueberry (Vaccinium darrowii).</title>
        <authorList>
            <person name="Yu J."/>
            <person name="Hulse-Kemp A.M."/>
            <person name="Babiker E."/>
            <person name="Staton M."/>
        </authorList>
    </citation>
    <scope>NUCLEOTIDE SEQUENCE [LARGE SCALE GENOMIC DNA]</scope>
    <source>
        <strain evidence="2">cv. NJ 8807/NJ 8810</strain>
        <tissue evidence="1">Young leaf</tissue>
    </source>
</reference>
<sequence>MNVDAVKNEGKLKSAIGNSHRRKVFHSRLLNFFKAHAEGEVSEETLPEPFNKSKLDTHTGTSNASTSSLIGETSTEELLDQQPAATTHLSPTFRKHFSQKVSRNAKANANQDMAQCVCNLLLSLFQS</sequence>
<protein>
    <submittedName>
        <fullName evidence="1">Uncharacterized protein</fullName>
    </submittedName>
</protein>
<dbReference type="Proteomes" id="UP000828048">
    <property type="component" value="Chromosome 8"/>
</dbReference>
<name>A0ACB7YE39_9ERIC</name>
<accession>A0ACB7YE39</accession>
<keyword evidence="2" id="KW-1185">Reference proteome</keyword>
<proteinExistence type="predicted"/>
<evidence type="ECO:0000313" key="1">
    <source>
        <dbReference type="EMBL" id="KAH7851902.1"/>
    </source>
</evidence>
<dbReference type="EMBL" id="CM037158">
    <property type="protein sequence ID" value="KAH7851902.1"/>
    <property type="molecule type" value="Genomic_DNA"/>
</dbReference>
<gene>
    <name evidence="1" type="ORF">Vadar_018159</name>
</gene>
<comment type="caution">
    <text evidence="1">The sequence shown here is derived from an EMBL/GenBank/DDBJ whole genome shotgun (WGS) entry which is preliminary data.</text>
</comment>
<evidence type="ECO:0000313" key="2">
    <source>
        <dbReference type="Proteomes" id="UP000828048"/>
    </source>
</evidence>
<organism evidence="1 2">
    <name type="scientific">Vaccinium darrowii</name>
    <dbReference type="NCBI Taxonomy" id="229202"/>
    <lineage>
        <taxon>Eukaryota</taxon>
        <taxon>Viridiplantae</taxon>
        <taxon>Streptophyta</taxon>
        <taxon>Embryophyta</taxon>
        <taxon>Tracheophyta</taxon>
        <taxon>Spermatophyta</taxon>
        <taxon>Magnoliopsida</taxon>
        <taxon>eudicotyledons</taxon>
        <taxon>Gunneridae</taxon>
        <taxon>Pentapetalae</taxon>
        <taxon>asterids</taxon>
        <taxon>Ericales</taxon>
        <taxon>Ericaceae</taxon>
        <taxon>Vaccinioideae</taxon>
        <taxon>Vaccinieae</taxon>
        <taxon>Vaccinium</taxon>
    </lineage>
</organism>